<comment type="caution">
    <text evidence="3">The sequence shown here is derived from an EMBL/GenBank/DDBJ whole genome shotgun (WGS) entry which is preliminary data.</text>
</comment>
<evidence type="ECO:0000313" key="3">
    <source>
        <dbReference type="EMBL" id="OQS02428.1"/>
    </source>
</evidence>
<proteinExistence type="inferred from homology"/>
<feature type="region of interest" description="Disordered" evidence="2">
    <location>
        <begin position="520"/>
        <end position="539"/>
    </location>
</feature>
<dbReference type="Gene3D" id="1.25.40.60">
    <property type="match status" value="1"/>
</dbReference>
<name>A0A1V9ZWN2_9STRA</name>
<dbReference type="AlphaFoldDB" id="A0A1V9ZWN2"/>
<dbReference type="PANTHER" id="PTHR11679">
    <property type="entry name" value="VESICLE PROTEIN SORTING-ASSOCIATED"/>
    <property type="match status" value="1"/>
</dbReference>
<evidence type="ECO:0000313" key="4">
    <source>
        <dbReference type="Proteomes" id="UP000243217"/>
    </source>
</evidence>
<dbReference type="InterPro" id="IPR027482">
    <property type="entry name" value="Sec1-like_dom2"/>
</dbReference>
<dbReference type="Gene3D" id="3.40.50.2060">
    <property type="match status" value="1"/>
</dbReference>
<dbReference type="InterPro" id="IPR001619">
    <property type="entry name" value="Sec1-like"/>
</dbReference>
<keyword evidence="4" id="KW-1185">Reference proteome</keyword>
<dbReference type="Pfam" id="PF00995">
    <property type="entry name" value="Sec1"/>
    <property type="match status" value="1"/>
</dbReference>
<accession>A0A1V9ZWN2</accession>
<protein>
    <submittedName>
        <fullName evidence="3">Syntaxin-binding protein</fullName>
    </submittedName>
</protein>
<dbReference type="EMBL" id="JNBS01001130">
    <property type="protein sequence ID" value="OQS02428.1"/>
    <property type="molecule type" value="Genomic_DNA"/>
</dbReference>
<dbReference type="Gene3D" id="3.40.50.1910">
    <property type="match status" value="1"/>
</dbReference>
<organism evidence="3 4">
    <name type="scientific">Thraustotheca clavata</name>
    <dbReference type="NCBI Taxonomy" id="74557"/>
    <lineage>
        <taxon>Eukaryota</taxon>
        <taxon>Sar</taxon>
        <taxon>Stramenopiles</taxon>
        <taxon>Oomycota</taxon>
        <taxon>Saprolegniomycetes</taxon>
        <taxon>Saprolegniales</taxon>
        <taxon>Achlyaceae</taxon>
        <taxon>Thraustotheca</taxon>
    </lineage>
</organism>
<dbReference type="OrthoDB" id="2228at2759"/>
<dbReference type="SUPFAM" id="SSF56815">
    <property type="entry name" value="Sec1/munc18-like (SM) proteins"/>
    <property type="match status" value="1"/>
</dbReference>
<dbReference type="STRING" id="74557.A0A1V9ZWN2"/>
<dbReference type="InterPro" id="IPR043127">
    <property type="entry name" value="Sec-1-like_dom3a"/>
</dbReference>
<sequence length="655" mass="72614">MSEPNLRAVVQHNLLDKMIKQTSQASHGWVVLVLDDTTTTLASSVLRMTDLTERGVSIVERLELARQPFPEMAVIYFISPTIASIEKVVADFSNAEKPMYNTVHLFFNAHADNTVLSKFKSCQPLLKRLRTLKEVNLDFHATERAAFSLNLQNALYTLYSPLSTPAMLDSLLNEISAKLVTLCATLDEYPYVRYKAGQNKMEALAKLFQSKMNEYVAANASFTYCPNRSTLLFVERAQDQLSPLVHEVTYQAMVYDLLDGAGLEGDSINYPAETQSGTVTKQALLNENDPLWSELRHTHIAEVTTNIGNRMASLSSSNAGTSLQSKGKSPDVSQLAAALRELPEFRDTLSKLSQHLYLAGKTLEEYTKQNLLGVSTLEQSLATGVDESGKKIKLPKVQKDMEDLLRDPKIPNSDKARLLAIFIITQDSTKEAERKKLFSIAQLPAITDKALQNMKYMGVFMQKISVVSNATGHNLTSEEIKDAAKKATTSEYATARYEPKLKGWMDKILKKNLDTTEFPYVITPPPGTNSPTNKKEPTSLRKKITAKIGGKSGSDSSSSKDMFTGDKLIVFVVGGATYSELRSVYELRQSEKREVVLGSTSFLRPKAFLESLIVLEESTPLTIKPTQPEMALIHPSDIKLDEAKLNSSKSISSQS</sequence>
<dbReference type="Proteomes" id="UP000243217">
    <property type="component" value="Unassembled WGS sequence"/>
</dbReference>
<dbReference type="InterPro" id="IPR036045">
    <property type="entry name" value="Sec1-like_sf"/>
</dbReference>
<gene>
    <name evidence="3" type="ORF">THRCLA_05198</name>
</gene>
<evidence type="ECO:0000256" key="2">
    <source>
        <dbReference type="SAM" id="MobiDB-lite"/>
    </source>
</evidence>
<evidence type="ECO:0000256" key="1">
    <source>
        <dbReference type="ARBA" id="ARBA00009884"/>
    </source>
</evidence>
<dbReference type="PIRSF" id="PIRSF005715">
    <property type="entry name" value="VPS45_Sec1"/>
    <property type="match status" value="1"/>
</dbReference>
<reference evidence="3 4" key="1">
    <citation type="journal article" date="2014" name="Genome Biol. Evol.">
        <title>The secreted proteins of Achlya hypogyna and Thraustotheca clavata identify the ancestral oomycete secretome and reveal gene acquisitions by horizontal gene transfer.</title>
        <authorList>
            <person name="Misner I."/>
            <person name="Blouin N."/>
            <person name="Leonard G."/>
            <person name="Richards T.A."/>
            <person name="Lane C.E."/>
        </authorList>
    </citation>
    <scope>NUCLEOTIDE SEQUENCE [LARGE SCALE GENOMIC DNA]</scope>
    <source>
        <strain evidence="3 4">ATCC 34112</strain>
    </source>
</reference>
<dbReference type="InterPro" id="IPR043154">
    <property type="entry name" value="Sec-1-like_dom1"/>
</dbReference>
<dbReference type="Gene3D" id="3.90.830.10">
    <property type="entry name" value="Syntaxin Binding Protein 1, Chain A, domain 2"/>
    <property type="match status" value="1"/>
</dbReference>
<comment type="similarity">
    <text evidence="1">Belongs to the STXBP/unc-18/SEC1 family.</text>
</comment>
<dbReference type="GO" id="GO:0016192">
    <property type="term" value="P:vesicle-mediated transport"/>
    <property type="evidence" value="ECO:0007669"/>
    <property type="project" value="InterPro"/>
</dbReference>